<evidence type="ECO:0000256" key="1">
    <source>
        <dbReference type="ARBA" id="ARBA00022801"/>
    </source>
</evidence>
<evidence type="ECO:0000259" key="2">
    <source>
        <dbReference type="Pfam" id="PF00561"/>
    </source>
</evidence>
<dbReference type="Gene3D" id="3.40.50.1820">
    <property type="entry name" value="alpha/beta hydrolase"/>
    <property type="match status" value="1"/>
</dbReference>
<gene>
    <name evidence="3" type="ORF">GCM10010994_16940</name>
</gene>
<proteinExistence type="predicted"/>
<dbReference type="Proteomes" id="UP000637002">
    <property type="component" value="Unassembled WGS sequence"/>
</dbReference>
<dbReference type="Pfam" id="PF00561">
    <property type="entry name" value="Abhydrolase_1"/>
    <property type="match status" value="1"/>
</dbReference>
<dbReference type="PRINTS" id="PR00412">
    <property type="entry name" value="EPOXHYDRLASE"/>
</dbReference>
<keyword evidence="4" id="KW-1185">Reference proteome</keyword>
<organism evidence="3 4">
    <name type="scientific">Chelatococcus reniformis</name>
    <dbReference type="NCBI Taxonomy" id="1494448"/>
    <lineage>
        <taxon>Bacteria</taxon>
        <taxon>Pseudomonadati</taxon>
        <taxon>Pseudomonadota</taxon>
        <taxon>Alphaproteobacteria</taxon>
        <taxon>Hyphomicrobiales</taxon>
        <taxon>Chelatococcaceae</taxon>
        <taxon>Chelatococcus</taxon>
    </lineage>
</organism>
<keyword evidence="1 3" id="KW-0378">Hydrolase</keyword>
<dbReference type="AlphaFoldDB" id="A0A916U3G8"/>
<dbReference type="EMBL" id="BMGG01000003">
    <property type="protein sequence ID" value="GGC58655.1"/>
    <property type="molecule type" value="Genomic_DNA"/>
</dbReference>
<dbReference type="InterPro" id="IPR000639">
    <property type="entry name" value="Epox_hydrolase-like"/>
</dbReference>
<name>A0A916U3G8_9HYPH</name>
<dbReference type="InterPro" id="IPR029058">
    <property type="entry name" value="AB_hydrolase_fold"/>
</dbReference>
<dbReference type="PANTHER" id="PTHR43329">
    <property type="entry name" value="EPOXIDE HYDROLASE"/>
    <property type="match status" value="1"/>
</dbReference>
<dbReference type="InterPro" id="IPR000073">
    <property type="entry name" value="AB_hydrolase_1"/>
</dbReference>
<dbReference type="RefSeq" id="WP_188608735.1">
    <property type="nucleotide sequence ID" value="NZ_BMGG01000003.1"/>
</dbReference>
<accession>A0A916U3G8</accession>
<dbReference type="SUPFAM" id="SSF53474">
    <property type="entry name" value="alpha/beta-Hydrolases"/>
    <property type="match status" value="1"/>
</dbReference>
<reference evidence="3" key="2">
    <citation type="submission" date="2020-09" db="EMBL/GenBank/DDBJ databases">
        <authorList>
            <person name="Sun Q."/>
            <person name="Zhou Y."/>
        </authorList>
    </citation>
    <scope>NUCLEOTIDE SEQUENCE</scope>
    <source>
        <strain evidence="3">CGMCC 1.12919</strain>
    </source>
</reference>
<feature type="domain" description="AB hydrolase-1" evidence="2">
    <location>
        <begin position="66"/>
        <end position="164"/>
    </location>
</feature>
<protein>
    <submittedName>
        <fullName evidence="3">Epoxide hydrolase</fullName>
    </submittedName>
</protein>
<sequence length="318" mass="33976">MDIRRRALCLGAASAAIVGPARSTIAAGREDGAVQAAPSPLPAGAASRFARINGMDAHYVIAGSGPLVILLHGWPQTWFAWSETIRRLSAAYTVVAPDLRGTGLSERTPEGYDKRTIAEDTRALMAHLGVAQAHIVAHDMGGKAAYVLAHVEPTCVAKLILVDCLIPGTENTDALRGGAWHYGFHMAPDVPEMLTEGRERAYIRAQVRAWSHRKDAISEEAITEYARFYAQPGGMTAGFNFYRALPQDAALAASFGDRTLPMPVLTIGGQHSAGSRLFDALHGKAPRLTGAIAADSGHFVAEEVPEVFNDLVQRFLAG</sequence>
<reference evidence="3" key="1">
    <citation type="journal article" date="2014" name="Int. J. Syst. Evol. Microbiol.">
        <title>Complete genome sequence of Corynebacterium casei LMG S-19264T (=DSM 44701T), isolated from a smear-ripened cheese.</title>
        <authorList>
            <consortium name="US DOE Joint Genome Institute (JGI-PGF)"/>
            <person name="Walter F."/>
            <person name="Albersmeier A."/>
            <person name="Kalinowski J."/>
            <person name="Ruckert C."/>
        </authorList>
    </citation>
    <scope>NUCLEOTIDE SEQUENCE</scope>
    <source>
        <strain evidence="3">CGMCC 1.12919</strain>
    </source>
</reference>
<evidence type="ECO:0000313" key="4">
    <source>
        <dbReference type="Proteomes" id="UP000637002"/>
    </source>
</evidence>
<dbReference type="GO" id="GO:0016787">
    <property type="term" value="F:hydrolase activity"/>
    <property type="evidence" value="ECO:0007669"/>
    <property type="project" value="UniProtKB-KW"/>
</dbReference>
<comment type="caution">
    <text evidence="3">The sequence shown here is derived from an EMBL/GenBank/DDBJ whole genome shotgun (WGS) entry which is preliminary data.</text>
</comment>
<evidence type="ECO:0000313" key="3">
    <source>
        <dbReference type="EMBL" id="GGC58655.1"/>
    </source>
</evidence>